<evidence type="ECO:0000313" key="3">
    <source>
        <dbReference type="Proteomes" id="UP001257627"/>
    </source>
</evidence>
<dbReference type="Proteomes" id="UP001257627">
    <property type="component" value="Unassembled WGS sequence"/>
</dbReference>
<protein>
    <submittedName>
        <fullName evidence="2">Uncharacterized protein</fullName>
    </submittedName>
</protein>
<keyword evidence="3" id="KW-1185">Reference proteome</keyword>
<dbReference type="RefSeq" id="WP_143610771.1">
    <property type="nucleotide sequence ID" value="NZ_CP107955.1"/>
</dbReference>
<accession>A0ABU3UB90</accession>
<organism evidence="2 3">
    <name type="scientific">Streptomyces mirabilis</name>
    <dbReference type="NCBI Taxonomy" id="68239"/>
    <lineage>
        <taxon>Bacteria</taxon>
        <taxon>Bacillati</taxon>
        <taxon>Actinomycetota</taxon>
        <taxon>Actinomycetes</taxon>
        <taxon>Kitasatosporales</taxon>
        <taxon>Streptomycetaceae</taxon>
        <taxon>Streptomyces</taxon>
    </lineage>
</organism>
<keyword evidence="1" id="KW-1133">Transmembrane helix</keyword>
<name>A0ABU3UB90_9ACTN</name>
<keyword evidence="1" id="KW-0812">Transmembrane</keyword>
<sequence>MRPVRTDADAARLSFIGGYMPDPEPSGGESSATFERFLDQALNSQQVRDALDRCGGALNREQLRTKALEARTAIAAAVAVEYHGYREARAVATERDGRQDTSGAATAGARGGGGLLPVLAVFVPSLAGVAAALFLLSGFGLRAFGGRPYIGEGLITAGLIAAAVAVGALIGDLVWLLMAAARNRPVAEHGLSGGAHPDVDEAREVWELALMERGILPFLLGRLEEGQVGGRGGHAPR</sequence>
<feature type="transmembrane region" description="Helical" evidence="1">
    <location>
        <begin position="153"/>
        <end position="177"/>
    </location>
</feature>
<dbReference type="EMBL" id="JARAKF010000001">
    <property type="protein sequence ID" value="MDU8991118.1"/>
    <property type="molecule type" value="Genomic_DNA"/>
</dbReference>
<comment type="caution">
    <text evidence="2">The sequence shown here is derived from an EMBL/GenBank/DDBJ whole genome shotgun (WGS) entry which is preliminary data.</text>
</comment>
<proteinExistence type="predicted"/>
<keyword evidence="1" id="KW-0472">Membrane</keyword>
<reference evidence="2 3" key="1">
    <citation type="submission" date="2023-02" db="EMBL/GenBank/DDBJ databases">
        <authorList>
            <person name="Maleckis M."/>
        </authorList>
    </citation>
    <scope>NUCLEOTIDE SEQUENCE [LARGE SCALE GENOMIC DNA]</scope>
    <source>
        <strain evidence="2 3">P8-A2</strain>
    </source>
</reference>
<feature type="transmembrane region" description="Helical" evidence="1">
    <location>
        <begin position="118"/>
        <end position="141"/>
    </location>
</feature>
<evidence type="ECO:0000313" key="2">
    <source>
        <dbReference type="EMBL" id="MDU8991118.1"/>
    </source>
</evidence>
<evidence type="ECO:0000256" key="1">
    <source>
        <dbReference type="SAM" id="Phobius"/>
    </source>
</evidence>
<gene>
    <name evidence="2" type="ORF">PU648_01545</name>
</gene>